<dbReference type="GO" id="GO:0000272">
    <property type="term" value="P:polysaccharide catabolic process"/>
    <property type="evidence" value="ECO:0007669"/>
    <property type="project" value="UniProtKB-KW"/>
</dbReference>
<dbReference type="CDD" id="cd00063">
    <property type="entry name" value="FN3"/>
    <property type="match status" value="2"/>
</dbReference>
<reference evidence="7 8" key="2">
    <citation type="submission" date="2020-03" db="EMBL/GenBank/DDBJ databases">
        <authorList>
            <person name="Ichikawa N."/>
            <person name="Kimura A."/>
            <person name="Kitahashi Y."/>
            <person name="Uohara A."/>
        </authorList>
    </citation>
    <scope>NUCLEOTIDE SEQUENCE [LARGE SCALE GENOMIC DNA]</scope>
    <source>
        <strain evidence="7 8">NBRC 108639</strain>
    </source>
</reference>
<dbReference type="SMART" id="SM00637">
    <property type="entry name" value="CBD_II"/>
    <property type="match status" value="1"/>
</dbReference>
<evidence type="ECO:0000313" key="8">
    <source>
        <dbReference type="Proteomes" id="UP000482800"/>
    </source>
</evidence>
<dbReference type="SMART" id="SM00060">
    <property type="entry name" value="FN3"/>
    <property type="match status" value="2"/>
</dbReference>
<dbReference type="SUPFAM" id="SSF49384">
    <property type="entry name" value="Carbohydrate-binding domain"/>
    <property type="match status" value="1"/>
</dbReference>
<evidence type="ECO:0000256" key="4">
    <source>
        <dbReference type="ARBA" id="ARBA00023326"/>
    </source>
</evidence>
<dbReference type="InterPro" id="IPR036116">
    <property type="entry name" value="FN3_sf"/>
</dbReference>
<evidence type="ECO:0000256" key="2">
    <source>
        <dbReference type="ARBA" id="ARBA00023277"/>
    </source>
</evidence>
<dbReference type="InterPro" id="IPR003961">
    <property type="entry name" value="FN3_dom"/>
</dbReference>
<keyword evidence="3" id="KW-0326">Glycosidase</keyword>
<evidence type="ECO:0000256" key="1">
    <source>
        <dbReference type="ARBA" id="ARBA00022737"/>
    </source>
</evidence>
<feature type="domain" description="Fibronectin type-III" evidence="5">
    <location>
        <begin position="140"/>
        <end position="230"/>
    </location>
</feature>
<proteinExistence type="predicted"/>
<evidence type="ECO:0000259" key="6">
    <source>
        <dbReference type="PROSITE" id="PS51173"/>
    </source>
</evidence>
<dbReference type="Proteomes" id="UP000482800">
    <property type="component" value="Unassembled WGS sequence"/>
</dbReference>
<dbReference type="Pfam" id="PF00041">
    <property type="entry name" value="fn3"/>
    <property type="match status" value="2"/>
</dbReference>
<dbReference type="PANTHER" id="PTHR46708:SF2">
    <property type="entry name" value="FIBRONECTIN TYPE-III DOMAIN-CONTAINING PROTEIN"/>
    <property type="match status" value="1"/>
</dbReference>
<dbReference type="SUPFAM" id="SSF49265">
    <property type="entry name" value="Fibronectin type III"/>
    <property type="match status" value="1"/>
</dbReference>
<keyword evidence="3" id="KW-0378">Hydrolase</keyword>
<feature type="domain" description="CBM2" evidence="6">
    <location>
        <begin position="222"/>
        <end position="341"/>
    </location>
</feature>
<organism evidence="7 8">
    <name type="scientific">Phytohabitans houttuyneae</name>
    <dbReference type="NCBI Taxonomy" id="1076126"/>
    <lineage>
        <taxon>Bacteria</taxon>
        <taxon>Bacillati</taxon>
        <taxon>Actinomycetota</taxon>
        <taxon>Actinomycetes</taxon>
        <taxon>Micromonosporales</taxon>
        <taxon>Micromonosporaceae</taxon>
    </lineage>
</organism>
<evidence type="ECO:0008006" key="9">
    <source>
        <dbReference type="Google" id="ProtNLM"/>
    </source>
</evidence>
<name>A0A6V8KHG8_9ACTN</name>
<evidence type="ECO:0000313" key="7">
    <source>
        <dbReference type="EMBL" id="GFJ81848.1"/>
    </source>
</evidence>
<keyword evidence="4" id="KW-0624">Polysaccharide degradation</keyword>
<keyword evidence="8" id="KW-1185">Reference proteome</keyword>
<dbReference type="PROSITE" id="PS51173">
    <property type="entry name" value="CBM2"/>
    <property type="match status" value="1"/>
</dbReference>
<sequence length="341" mass="36159">MTVRILARRPLAAVVTALLTVLVMLPLSGRPARADTPLSTPGIPVASTVTTTSAALSWTPSSGPVATYTLEVTPIFASIAERLITTTTPYHTHTGLNPDTAYQYRVWANPVPGSGYSMSSPSGYLTIRTQPLPDSEPPTAPGGVYVNSVGTISATVVVLNGSTDNRRVAGYVVQRQVDGEWIDAATNGINTVYMRDLTPDTSYTIAVIAFDANGNRSPRSAPLTFATAKTEPYPTCKVQISSWGQYVNVSVTIRNFTLDTVLNDWRLTFTLATDYTVDTAFSMTVNRSGDQATGSPVSWNTRVLPGSGTTVGFNAFRPSDLPLPSGFAVSGPSLSPVPCTS</sequence>
<accession>A0A6V8KHG8</accession>
<dbReference type="InterPro" id="IPR013783">
    <property type="entry name" value="Ig-like_fold"/>
</dbReference>
<dbReference type="Gene3D" id="2.60.40.290">
    <property type="match status" value="1"/>
</dbReference>
<evidence type="ECO:0000259" key="5">
    <source>
        <dbReference type="PROSITE" id="PS50853"/>
    </source>
</evidence>
<dbReference type="Gene3D" id="2.60.40.10">
    <property type="entry name" value="Immunoglobulins"/>
    <property type="match status" value="2"/>
</dbReference>
<dbReference type="PROSITE" id="PS50853">
    <property type="entry name" value="FN3"/>
    <property type="match status" value="2"/>
</dbReference>
<dbReference type="InterPro" id="IPR001919">
    <property type="entry name" value="CBD2"/>
</dbReference>
<dbReference type="InterPro" id="IPR050991">
    <property type="entry name" value="ECM_Regulatory_Proteins"/>
</dbReference>
<keyword evidence="2" id="KW-0119">Carbohydrate metabolism</keyword>
<dbReference type="GO" id="GO:0004553">
    <property type="term" value="F:hydrolase activity, hydrolyzing O-glycosyl compounds"/>
    <property type="evidence" value="ECO:0007669"/>
    <property type="project" value="InterPro"/>
</dbReference>
<protein>
    <recommendedName>
        <fullName evidence="9">Fibronectin type III domain-containing protein</fullName>
    </recommendedName>
</protein>
<dbReference type="PANTHER" id="PTHR46708">
    <property type="entry name" value="TENASCIN"/>
    <property type="match status" value="1"/>
</dbReference>
<evidence type="ECO:0000256" key="3">
    <source>
        <dbReference type="ARBA" id="ARBA00023295"/>
    </source>
</evidence>
<gene>
    <name evidence="7" type="ORF">Phou_060280</name>
</gene>
<dbReference type="EMBL" id="BLPF01000002">
    <property type="protein sequence ID" value="GFJ81848.1"/>
    <property type="molecule type" value="Genomic_DNA"/>
</dbReference>
<dbReference type="RefSeq" id="WP_173061598.1">
    <property type="nucleotide sequence ID" value="NZ_BAABGO010000022.1"/>
</dbReference>
<feature type="domain" description="Fibronectin type-III" evidence="5">
    <location>
        <begin position="40"/>
        <end position="132"/>
    </location>
</feature>
<dbReference type="InterPro" id="IPR012291">
    <property type="entry name" value="CBM2_carb-bd_dom_sf"/>
</dbReference>
<dbReference type="AlphaFoldDB" id="A0A6V8KHG8"/>
<keyword evidence="1" id="KW-0677">Repeat</keyword>
<dbReference type="GO" id="GO:0030247">
    <property type="term" value="F:polysaccharide binding"/>
    <property type="evidence" value="ECO:0007669"/>
    <property type="project" value="UniProtKB-UniRule"/>
</dbReference>
<dbReference type="Pfam" id="PF00553">
    <property type="entry name" value="CBM_2"/>
    <property type="match status" value="1"/>
</dbReference>
<reference evidence="7 8" key="1">
    <citation type="submission" date="2020-03" db="EMBL/GenBank/DDBJ databases">
        <title>Whole genome shotgun sequence of Phytohabitans houttuyneae NBRC 108639.</title>
        <authorList>
            <person name="Komaki H."/>
            <person name="Tamura T."/>
        </authorList>
    </citation>
    <scope>NUCLEOTIDE SEQUENCE [LARGE SCALE GENOMIC DNA]</scope>
    <source>
        <strain evidence="7 8">NBRC 108639</strain>
    </source>
</reference>
<dbReference type="InterPro" id="IPR008965">
    <property type="entry name" value="CBM2/CBM3_carb-bd_dom_sf"/>
</dbReference>
<comment type="caution">
    <text evidence="7">The sequence shown here is derived from an EMBL/GenBank/DDBJ whole genome shotgun (WGS) entry which is preliminary data.</text>
</comment>